<keyword evidence="3" id="KW-1185">Reference proteome</keyword>
<accession>A0A9R1U4R5</accession>
<evidence type="ECO:0000256" key="2">
    <source>
        <dbReference type="SAM" id="Phobius"/>
    </source>
</evidence>
<dbReference type="KEGG" id="fas:105268864"/>
<dbReference type="OrthoDB" id="7765355at2759"/>
<feature type="region of interest" description="Disordered" evidence="1">
    <location>
        <begin position="671"/>
        <end position="737"/>
    </location>
</feature>
<feature type="compositionally biased region" description="Polar residues" evidence="1">
    <location>
        <begin position="465"/>
        <end position="521"/>
    </location>
</feature>
<feature type="compositionally biased region" description="Polar residues" evidence="1">
    <location>
        <begin position="1130"/>
        <end position="1144"/>
    </location>
</feature>
<reference evidence="4" key="1">
    <citation type="submission" date="2025-08" db="UniProtKB">
        <authorList>
            <consortium name="RefSeq"/>
        </authorList>
    </citation>
    <scope>IDENTIFICATION</scope>
    <source>
        <strain evidence="4">USDA-PBARC FA_bdor</strain>
        <tissue evidence="4">Whole organism</tissue>
    </source>
</reference>
<name>A0A9R1U4R5_9HYME</name>
<keyword evidence="2" id="KW-0472">Membrane</keyword>
<evidence type="ECO:0000256" key="1">
    <source>
        <dbReference type="SAM" id="MobiDB-lite"/>
    </source>
</evidence>
<feature type="region of interest" description="Disordered" evidence="1">
    <location>
        <begin position="839"/>
        <end position="859"/>
    </location>
</feature>
<sequence length="1519" mass="155297">MNNMWKLSNPVFTVSLSVLSGCVLLYTTSIALISVLIALIITVYACVSLLIDESLVTRHASILHAYLTTAGGYFYEFIKIITSQTSGYVYQLFQGFRDFYKERITDRMERHRRITYQLSSESLNSPRTPGELKILKGLSPIPKRGNARISESENNIYGIRKSEAYQSARASDKVTSTPMIPWKNREPHNGDIGGDSVVTQRYLKKTEVTQAIAGKNEEGNTWGTSISPKIRPKAAGVKAVQTVAGPLLASTRYNIDCKTYTDVTSPGLTSRLTKYATEANTKLLHSPYGMGQFPKVNLNSSPTPLINSRTGKMRLPVTVRIAPPDTRYSPPDRQRVISDICQEAPRPPRTVAQVLRDMSLKRHASTEDVGADLIKKQRTDGLYGDELENLEEMTQKRARDESSRSDEDISIDNASLRPVKRTKKPSCYDILNSLSSSTNVNSGVKRKADISRSGTPDLGKHFKSLETSQVVSESSRGVTDTQSVDKLINESTSSMANVSSPRNSLTGISPRSPGRQSSKQSPETHKIEEIFKEAKNSMIDVPAKVKLTDRLFMREEPQNIEKLKSLIEEHSSSPKFTKHDTEEIKKSDIINMRQTSVKAKLKSMFDAISGKTASTIDPSVVIQAEPITPTSPSRATLSSSTSTTNVNTSPISTSAIVPIIGKMKTMGTPGKHVTFNLPVPQVEKPEKNEEIQKSEGTGFSFGASVISSPSSAEKSQGQDSRLLPVPAQPTSASAATAASTTSSIQGLTFSLGASTPGAQTVSPISQSNEKVLQPASTVAAGAAGGPLGVSKVTALCSTSTITTSSTGSSSGSATSGNSLLTFTTAKSPPKVAGFTFGATSTSSTGGSHQLPTTSAPSSEFSFGSNSGAGASAFGTTAAVTSVAASTQSTFTFGANNTTPSTPSSGFSFGSTVAPVIPSGTSTPSQPPATTSLTFGIGTSASVPTFGTPSTTASTFGSLSTTASAFGVPSTTTPTFGAPSTTAPAFGAPSTTAPAFGTPSTSISTFGTTPTTTPSFGTPSAAAPAFGTPSTVPSAFGTLSTAAPAFGTSSTTTPAFGAPTTITAFGTPSTAVSATTPTFSALSTTTPAFGTPSNTTQTFGAPSTTTPAFGTPSTTTPAFGAPSTTTPAFGTPSNTTPAFGAPSTTTPAFGTPSNTTPAFGAPSTTTPAFGTPSTTTPAFGTPSTTTPAFGAPSTTTSTFGQSTSASLFGTQPSAFSSTSTTTALSFGAPKTIASTATSLFNGTSTTPSTSSSMFSGFGQSKPPPAFNATTTTAPGFAGSTTTSFGSSSLFSGQPTTTTGFVVNNPTTTAFGQASSGFGATTAAPAFGASGFGGQSTTSSFTGTPAFGAATTAPPAFPTGTTSTGFGTSTSGFGTSTTAPPAFGNANSSFTGFGAPTTSSTAAVSPFGGANSGFGGTGPSTGSTGGFSFGASAGTPATTQATQSGIFSFGASSNSTGFQFNGNTAPQTGAFNFSGSATPTSLSVPSFSPAPGFSSGGNMFSIGSGSVAPRSRATRQGRRHR</sequence>
<feature type="region of interest" description="Disordered" evidence="1">
    <location>
        <begin position="1492"/>
        <end position="1519"/>
    </location>
</feature>
<keyword evidence="2" id="KW-0812">Transmembrane</keyword>
<feature type="compositionally biased region" description="Basic and acidic residues" evidence="1">
    <location>
        <begin position="683"/>
        <end position="693"/>
    </location>
</feature>
<feature type="compositionally biased region" description="Basic residues" evidence="1">
    <location>
        <begin position="1510"/>
        <end position="1519"/>
    </location>
</feature>
<evidence type="ECO:0000313" key="3">
    <source>
        <dbReference type="Proteomes" id="UP000694866"/>
    </source>
</evidence>
<evidence type="ECO:0000313" key="4">
    <source>
        <dbReference type="RefSeq" id="XP_011307036.1"/>
    </source>
</evidence>
<protein>
    <submittedName>
        <fullName evidence="4">Nuclear pore complex protein DDB_G0274915 homolog</fullName>
    </submittedName>
</protein>
<feature type="compositionally biased region" description="Polar residues" evidence="1">
    <location>
        <begin position="705"/>
        <end position="719"/>
    </location>
</feature>
<dbReference type="GeneID" id="105268864"/>
<feature type="region of interest" description="Disordered" evidence="1">
    <location>
        <begin position="1084"/>
        <end position="1144"/>
    </location>
</feature>
<organism evidence="3 4">
    <name type="scientific">Fopius arisanus</name>
    <dbReference type="NCBI Taxonomy" id="64838"/>
    <lineage>
        <taxon>Eukaryota</taxon>
        <taxon>Metazoa</taxon>
        <taxon>Ecdysozoa</taxon>
        <taxon>Arthropoda</taxon>
        <taxon>Hexapoda</taxon>
        <taxon>Insecta</taxon>
        <taxon>Pterygota</taxon>
        <taxon>Neoptera</taxon>
        <taxon>Endopterygota</taxon>
        <taxon>Hymenoptera</taxon>
        <taxon>Apocrita</taxon>
        <taxon>Ichneumonoidea</taxon>
        <taxon>Braconidae</taxon>
        <taxon>Opiinae</taxon>
        <taxon>Fopius</taxon>
    </lineage>
</organism>
<proteinExistence type="predicted"/>
<gene>
    <name evidence="4" type="primary">LOC105268864</name>
</gene>
<feature type="region of interest" description="Disordered" evidence="1">
    <location>
        <begin position="175"/>
        <end position="195"/>
    </location>
</feature>
<feature type="transmembrane region" description="Helical" evidence="2">
    <location>
        <begin position="32"/>
        <end position="51"/>
    </location>
</feature>
<feature type="region of interest" description="Disordered" evidence="1">
    <location>
        <begin position="430"/>
        <end position="524"/>
    </location>
</feature>
<dbReference type="PROSITE" id="PS51257">
    <property type="entry name" value="PROKAR_LIPOPROTEIN"/>
    <property type="match status" value="1"/>
</dbReference>
<dbReference type="Proteomes" id="UP000694866">
    <property type="component" value="Unplaced"/>
</dbReference>
<feature type="region of interest" description="Disordered" evidence="1">
    <location>
        <begin position="394"/>
        <end position="418"/>
    </location>
</feature>
<keyword evidence="2" id="KW-1133">Transmembrane helix</keyword>
<dbReference type="RefSeq" id="XP_011307036.1">
    <property type="nucleotide sequence ID" value="XM_011308734.1"/>
</dbReference>
<feature type="compositionally biased region" description="Basic and acidic residues" evidence="1">
    <location>
        <begin position="394"/>
        <end position="407"/>
    </location>
</feature>
<feature type="compositionally biased region" description="Low complexity" evidence="1">
    <location>
        <begin position="431"/>
        <end position="442"/>
    </location>
</feature>
<feature type="compositionally biased region" description="Low complexity" evidence="1">
    <location>
        <begin position="1099"/>
        <end position="1128"/>
    </location>
</feature>